<feature type="compositionally biased region" description="Low complexity" evidence="9">
    <location>
        <begin position="787"/>
        <end position="805"/>
    </location>
</feature>
<evidence type="ECO:0000256" key="1">
    <source>
        <dbReference type="ARBA" id="ARBA00014373"/>
    </source>
</evidence>
<accession>F7C1Y0</accession>
<dbReference type="Pfam" id="PF25569">
    <property type="entry name" value="TPR_ZFYVE26"/>
    <property type="match status" value="1"/>
</dbReference>
<dbReference type="PANTHER" id="PTHR46591:SF1">
    <property type="entry name" value="ZINC FINGER FYVE DOMAIN-CONTAINING PROTEIN 26"/>
    <property type="match status" value="1"/>
</dbReference>
<dbReference type="eggNOG" id="KOG1811">
    <property type="taxonomic scope" value="Eukaryota"/>
</dbReference>
<evidence type="ECO:0000313" key="11">
    <source>
        <dbReference type="Ensembl" id="ENSMMUP00000020869.4"/>
    </source>
</evidence>
<feature type="compositionally biased region" description="Basic and acidic residues" evidence="9">
    <location>
        <begin position="1697"/>
        <end position="1711"/>
    </location>
</feature>
<dbReference type="Ensembl" id="ENSMMUT00000022304.4">
    <property type="protein sequence ID" value="ENSMMUP00000020869.4"/>
    <property type="gene ID" value="ENSMMUG00000015871.4"/>
</dbReference>
<proteinExistence type="predicted"/>
<reference evidence="11" key="2">
    <citation type="submission" date="2019-01" db="EMBL/GenBank/DDBJ databases">
        <authorList>
            <person name="Graves T."/>
            <person name="Eichler E.E."/>
            <person name="Wilson R.K."/>
        </authorList>
    </citation>
    <scope>NUCLEOTIDE SEQUENCE [LARGE SCALE GENOMIC DNA]</scope>
    <source>
        <strain evidence="11">17573</strain>
    </source>
</reference>
<feature type="compositionally biased region" description="Pro residues" evidence="9">
    <location>
        <begin position="1611"/>
        <end position="1624"/>
    </location>
</feature>
<feature type="region of interest" description="Disordered" evidence="9">
    <location>
        <begin position="700"/>
        <end position="724"/>
    </location>
</feature>
<keyword evidence="5" id="KW-0862">Zinc</keyword>
<dbReference type="PROSITE" id="PS50178">
    <property type="entry name" value="ZF_FYVE"/>
    <property type="match status" value="1"/>
</dbReference>
<dbReference type="FunFam" id="3.30.40.10:FF:000295">
    <property type="entry name" value="Zinc finger, FYVE domain-containing 26"/>
    <property type="match status" value="1"/>
</dbReference>
<keyword evidence="12" id="KW-1185">Reference proteome</keyword>
<feature type="region of interest" description="Disordered" evidence="9">
    <location>
        <begin position="594"/>
        <end position="636"/>
    </location>
</feature>
<dbReference type="InterPro" id="IPR011011">
    <property type="entry name" value="Znf_FYVE_PHD"/>
</dbReference>
<dbReference type="GeneTree" id="ENSGT00920000149143"/>
<evidence type="ECO:0000256" key="8">
    <source>
        <dbReference type="PROSITE-ProRule" id="PRU00091"/>
    </source>
</evidence>
<dbReference type="InterPro" id="IPR028730">
    <property type="entry name" value="ZFYVE26"/>
</dbReference>
<comment type="function">
    <text evidence="7">Phosphatidylinositol 3-phosphate-binding protein required for the abscission step in cytokinesis: recruited to the midbody during cytokinesis and acts as a regulator of abscission. May also be required for efficient homologous recombination DNA double-strand break repair.</text>
</comment>
<dbReference type="GO" id="GO:0007040">
    <property type="term" value="P:lysosome organization"/>
    <property type="evidence" value="ECO:0007669"/>
    <property type="project" value="UniProtKB-ARBA"/>
</dbReference>
<dbReference type="VGNC" id="VGNC:79283">
    <property type="gene designation" value="ZFYVE26"/>
</dbReference>
<dbReference type="InterPro" id="IPR057946">
    <property type="entry name" value="TPR_ZFYVE26"/>
</dbReference>
<keyword evidence="2" id="KW-0597">Phosphoprotein</keyword>
<feature type="compositionally biased region" description="Basic residues" evidence="9">
    <location>
        <begin position="755"/>
        <end position="774"/>
    </location>
</feature>
<reference evidence="12" key="1">
    <citation type="journal article" date="2007" name="Science">
        <title>Evolutionary and biomedical insights from the rhesus macaque genome.</title>
        <authorList>
            <person name="Gibbs R.A."/>
            <person name="Rogers J."/>
            <person name="Katze M.G."/>
            <person name="Bumgarner R."/>
            <person name="Weinstock G.M."/>
            <person name="Mardis E.R."/>
            <person name="Remington K.A."/>
            <person name="Strausberg R.L."/>
            <person name="Venter J.C."/>
            <person name="Wilson R.K."/>
            <person name="Batzer M.A."/>
            <person name="Bustamante C.D."/>
            <person name="Eichler E.E."/>
            <person name="Hahn M.W."/>
            <person name="Hardison R.C."/>
            <person name="Makova K.D."/>
            <person name="Miller W."/>
            <person name="Milosavljevic A."/>
            <person name="Palermo R.E."/>
            <person name="Siepel A."/>
            <person name="Sikela J.M."/>
            <person name="Attaway T."/>
            <person name="Bell S."/>
            <person name="Bernard K.E."/>
            <person name="Buhay C.J."/>
            <person name="Chandrabose M.N."/>
            <person name="Dao M."/>
            <person name="Davis C."/>
            <person name="Delehaunty K.D."/>
            <person name="Ding Y."/>
            <person name="Dinh H.H."/>
            <person name="Dugan-Rocha S."/>
            <person name="Fulton L.A."/>
            <person name="Gabisi R.A."/>
            <person name="Garner T.T."/>
            <person name="Godfrey J."/>
            <person name="Hawes A.C."/>
            <person name="Hernandez J."/>
            <person name="Hines S."/>
            <person name="Holder M."/>
            <person name="Hume J."/>
            <person name="Jhangiani S.N."/>
            <person name="Joshi V."/>
            <person name="Khan Z.M."/>
            <person name="Kirkness E.F."/>
            <person name="Cree A."/>
            <person name="Fowler R.G."/>
            <person name="Lee S."/>
            <person name="Lewis L.R."/>
            <person name="Li Z."/>
            <person name="Liu Y.-S."/>
            <person name="Moore S.M."/>
            <person name="Muzny D."/>
            <person name="Nazareth L.V."/>
            <person name="Ngo D.N."/>
            <person name="Okwuonu G.O."/>
            <person name="Pai G."/>
            <person name="Parker D."/>
            <person name="Paul H.A."/>
            <person name="Pfannkoch C."/>
            <person name="Pohl C.S."/>
            <person name="Rogers Y.-H.C."/>
            <person name="Ruiz S.J."/>
            <person name="Sabo A."/>
            <person name="Santibanez J."/>
            <person name="Schneider B.W."/>
            <person name="Smith S.M."/>
            <person name="Sodergren E."/>
            <person name="Svatek A.F."/>
            <person name="Utterback T.R."/>
            <person name="Vattathil S."/>
            <person name="Warren W."/>
            <person name="White C.S."/>
            <person name="Chinwalla A.T."/>
            <person name="Feng Y."/>
            <person name="Halpern A.L."/>
            <person name="Hillier L.W."/>
            <person name="Huang X."/>
            <person name="Minx P."/>
            <person name="Nelson J.O."/>
            <person name="Pepin K.H."/>
            <person name="Qin X."/>
            <person name="Sutton G.G."/>
            <person name="Venter E."/>
            <person name="Walenz B.P."/>
            <person name="Wallis J.W."/>
            <person name="Worley K.C."/>
            <person name="Yang S.-P."/>
            <person name="Jones S.M."/>
            <person name="Marra M.A."/>
            <person name="Rocchi M."/>
            <person name="Schein J.E."/>
            <person name="Baertsch R."/>
            <person name="Clarke L."/>
            <person name="Csuros M."/>
            <person name="Glasscock J."/>
            <person name="Harris R.A."/>
            <person name="Havlak P."/>
            <person name="Jackson A.R."/>
            <person name="Jiang H."/>
            <person name="Liu Y."/>
            <person name="Messina D.N."/>
            <person name="Shen Y."/>
            <person name="Song H.X.-Z."/>
            <person name="Wylie T."/>
            <person name="Zhang L."/>
            <person name="Birney E."/>
            <person name="Han K."/>
            <person name="Konkel M.K."/>
            <person name="Lee J."/>
            <person name="Smit A.F.A."/>
            <person name="Ullmer B."/>
            <person name="Wang H."/>
            <person name="Xing J."/>
            <person name="Burhans R."/>
            <person name="Cheng Z."/>
            <person name="Karro J.E."/>
            <person name="Ma J."/>
            <person name="Raney B."/>
            <person name="She X."/>
            <person name="Cox M.J."/>
            <person name="Demuth J.P."/>
            <person name="Dumas L.J."/>
            <person name="Han S.-G."/>
            <person name="Hopkins J."/>
            <person name="Karimpour-Fard A."/>
            <person name="Kim Y.H."/>
            <person name="Pollack J.R."/>
            <person name="Vinar T."/>
            <person name="Addo-Quaye C."/>
            <person name="Degenhardt J."/>
            <person name="Denby A."/>
            <person name="Hubisz M.J."/>
            <person name="Indap A."/>
            <person name="Kosiol C."/>
            <person name="Lahn B.T."/>
            <person name="Lawson H.A."/>
            <person name="Marklein A."/>
            <person name="Nielsen R."/>
            <person name="Vallender E.J."/>
            <person name="Clark A.G."/>
            <person name="Ferguson B."/>
            <person name="Hernandez R.D."/>
            <person name="Hirani K."/>
            <person name="Kehrer-Sawatzki H."/>
            <person name="Kolb J."/>
            <person name="Patil S."/>
            <person name="Pu L.-L."/>
            <person name="Ren Y."/>
            <person name="Smith D.G."/>
            <person name="Wheeler D.A."/>
            <person name="Schenck I."/>
            <person name="Ball E.V."/>
            <person name="Chen R."/>
            <person name="Cooper D.N."/>
            <person name="Giardine B."/>
            <person name="Hsu F."/>
            <person name="Kent W.J."/>
            <person name="Lesk A."/>
            <person name="Nelson D.L."/>
            <person name="O'brien W.E."/>
            <person name="Pruefer K."/>
            <person name="Stenson P.D."/>
            <person name="Wallace J.C."/>
            <person name="Ke H."/>
            <person name="Liu X.-M."/>
            <person name="Wang P."/>
            <person name="Xiang A.P."/>
            <person name="Yang F."/>
            <person name="Barber G.P."/>
            <person name="Haussler D."/>
            <person name="Karolchik D."/>
            <person name="Kern A.D."/>
            <person name="Kuhn R.M."/>
            <person name="Smith K.E."/>
            <person name="Zwieg A.S."/>
        </authorList>
    </citation>
    <scope>NUCLEOTIDE SEQUENCE [LARGE SCALE GENOMIC DNA]</scope>
    <source>
        <strain evidence="12">17573</strain>
    </source>
</reference>
<evidence type="ECO:0000256" key="4">
    <source>
        <dbReference type="ARBA" id="ARBA00022771"/>
    </source>
</evidence>
<keyword evidence="3" id="KW-0479">Metal-binding</keyword>
<name>F7C1Y0_MACMU</name>
<sequence length="2360" mass="264972">MNHPFGKEEAASQKQLFGFFCECLRRGEWELAQACVPQLQEGQGDIPKRVEDILQALVVCPNLLRCGQDINPQRLAWVWLLVLEKWLAREKKLLPVVFRRKLEFLLLSEDLQGDIPENILEELYETLTQGAVGPMPDGNPRRESCTPRLSSEAISVLWDLLRQSPQPAQALLELLLGEDDGTGFCHWPLQNALVDLIRKALRALQGPDSVPPGVVDAIYGALRTLRCPAEPLGVELRLLCEELLEACRTEGSPLREERLLSCLLHKASRGLVSLYGHTYAEKVTEKPLRATAWGKVSPDHLDPERAMLALFSNPNPAQAWKVAYFYCLSNNKHFLEQILVTALTLLKEEDFPNLGCLLDREFRPLSCLLVLLGWTHCQSLESAKSLLQTLHRTQDPGCDELLRDACDGLWAHLEVLEWCIQQSSNPIPKRDLLCHLHGGDSHSVLYTLHHLTNLPALREEDVLKLLQKVPAKDPQQEPDAVDAPVPEHLSQCQNLTLYQGFCAMKYAIYALCVNSHQHSQCQDCKDSLSEDLTSAAEPANDSLSSPGAANPFSTYLARCQQYLCSIPDSLCLELLENIFSLLLITSADLHPEPHLPEDYAEDDDIEGKSPSDLRSPSESPQHIAHPERKSERGSLGVPKTLAYTMPSCVKAEPKDSYPGPHRHSFLDLKHFTSGISGFLADEFAIGAFLRLLQEQLDEISSRIPPEKPKQEGQSCSGSRDGLQSRLHRLSKVVSEAQWRYKVVTSNHHSEEQPSRRYRPATRHPSVRRGRRTRRSQADGRDRGSNPSLESTSSELSTSTSEGSLSAVSGRNELDSRLHPHPQSSLIPMMFSPPESLLASCILRGNFAEAHQVLFTFNLKSSPSSGELMFMERYQEVIQELAQVEHKIENQNSDGGSNTIRRTGSGRSTLQAIGSAAAAGMVFYSISDVTDKLLSTSGDPIPTLQEDFWISTTLVEPTAPLREVLEDLSPPAMATFDLACSQCQLWKTCKQLLETAERRLNSSLERRGRRIDHVLLNADGIRGFPVVLQQISKILNYLLMSASQTKSESVEEKGGGPPRCSITELLQMCWPSLTEDCVASHTTLSQQQDQVLQSLREALELPEPRTPPLSSLVEQAAQKAPEAEAHPVQIQTQLLQKNLGKQAPAGSRQMDYLGTFFSYCSTLAAVLLQSLSSEPDHVEVKVGNPFVLLQQSSSQLVSHLLFERQVPPERLAALLAQENLSLSVPQVIVSCCYVLTEAFEESLVARDWSRALQLTEVYGRDVDDLSSIKDAVLSCAVACDKEGWQYLFPVKDASLRSRLALQFVDRWPLESCLEILAYCISDTAVQEGLKCELQRKLAELQVYQKILGLQSPPVWCDWQTLRSCCVEDPSTVMNMILEAQEYELCEEWGCLYPIPREHLINLHQKHLLHLLERRDHDKALQLLQRIPDPTMCLEVTEQSLDQHTSLATSHFLANYLTTHFYGQLTAVRHREIQALYVGSKILLTLPEQHRASYSHLSSNPLLMLEQLLMNMKVDWATVAVQTLQQLMVGQEIGFTMDEVDSLLSRYAEKALDFPYPQREKRSDSVIHLQEIVHQAADPETLPRSPSAEFSPAAPPGISGVHSPSLKERSFPPTQPPQEFVPPATPPARHQWVPDETESICMVCCREHFTMFNRRHHCRRCGRLVCSSCSTKKMVVEGCRENPARVCDQCYSYCNKDVPEEPSGKPEALDSSKSESPPYSFVVRVPKADEVEWILDLKEEENELVRSEFYYEQAPSASLCIAILNLHRDSIACGHQLIEHCCRLSKGLTNPEVDAGLLTDIMKQLLFSAKMMFVKAGQSQDLALCDSYISKVDVLNILVAAAYRHVPSLSQILQPAAVTRLRNQLLEAEYYQLGVEVSTKTGLDTTGAWHAWGMACLKAGNLTAAREKFSRCLKPPFDLNQLNHGSRLVQDVVEYLESTVRPLVSLQDDDYFATLRELEATLRTQSLSLAVIPEGKIMNNTYYQECLFYLHNYSTNLAIISFYVRHSCLREALLHLLNKESPPEVFIEGIFQPSYKSGKLHTLENLLESIDPTLESWGKYLIAACQHLQKKNYYHILYELQQFMKDQVRAAMTCIRFFSHKAKSYTELGEKLSWLLKAKDHLKIYLQETSRSSGRKKTTFFRKKMTAADVSRHMNTLQLQMEVTRFLHRCESAGTSQITTLPLPTLFGNNHMKMDVACKVMLGGKNVEDGFGIAFRVLQDFQLDAAMTYCRAARQLVEKEKYSEIRQLLKCVSESGVAAKSDGDTILLNCLEAFKRIPPQELEGLIQAIHNDDNKVRAYLICCKLRSAYLIAVKQEHSRATALVQQVQQAAKSSGDAVVQDICAQWLLTSHPRGAHGSGSRK</sequence>
<dbReference type="VEuPathDB" id="HostDB:ENSMMUG00000015871"/>
<dbReference type="GO" id="GO:0032266">
    <property type="term" value="F:phosphatidylinositol-3-phosphate binding"/>
    <property type="evidence" value="ECO:0007669"/>
    <property type="project" value="InterPro"/>
</dbReference>
<dbReference type="Pfam" id="PF01363">
    <property type="entry name" value="FYVE"/>
    <property type="match status" value="1"/>
</dbReference>
<dbReference type="ExpressionAtlas" id="F7C1Y0">
    <property type="expression patterns" value="baseline"/>
</dbReference>
<feature type="region of interest" description="Disordered" evidence="9">
    <location>
        <begin position="1576"/>
        <end position="1629"/>
    </location>
</feature>
<dbReference type="GO" id="GO:0000724">
    <property type="term" value="P:double-strand break repair via homologous recombination"/>
    <property type="evidence" value="ECO:0007669"/>
    <property type="project" value="InterPro"/>
</dbReference>
<evidence type="ECO:0000313" key="13">
    <source>
        <dbReference type="VGNC" id="VGNC:79283"/>
    </source>
</evidence>
<evidence type="ECO:0000256" key="5">
    <source>
        <dbReference type="ARBA" id="ARBA00022833"/>
    </source>
</evidence>
<keyword evidence="4 8" id="KW-0863">Zinc-finger</keyword>
<dbReference type="CDD" id="cd15724">
    <property type="entry name" value="FYVE_ZFY26"/>
    <property type="match status" value="1"/>
</dbReference>
<dbReference type="Proteomes" id="UP000006718">
    <property type="component" value="Chromosome 7"/>
</dbReference>
<dbReference type="InterPro" id="IPR017455">
    <property type="entry name" value="Znf_FYVE-rel"/>
</dbReference>
<reference evidence="11" key="4">
    <citation type="submission" date="2025-09" db="UniProtKB">
        <authorList>
            <consortium name="Ensembl"/>
        </authorList>
    </citation>
    <scope>IDENTIFICATION</scope>
    <source>
        <strain evidence="11">17573</strain>
    </source>
</reference>
<comment type="subunit">
    <text evidence="6">Interacts with AP5Z1, AP5B1, AP5S1 and SPG11. Interacts with TTC19 and KIF13A.</text>
</comment>
<dbReference type="PANTHER" id="PTHR46591">
    <property type="entry name" value="ZINC FINGER FYVE DOMAIN-CONTAINING PROTEIN 26"/>
    <property type="match status" value="1"/>
</dbReference>
<evidence type="ECO:0000313" key="12">
    <source>
        <dbReference type="Proteomes" id="UP000006718"/>
    </source>
</evidence>
<feature type="region of interest" description="Disordered" evidence="9">
    <location>
        <begin position="744"/>
        <end position="807"/>
    </location>
</feature>
<evidence type="ECO:0000256" key="2">
    <source>
        <dbReference type="ARBA" id="ARBA00022553"/>
    </source>
</evidence>
<dbReference type="GO" id="GO:0008270">
    <property type="term" value="F:zinc ion binding"/>
    <property type="evidence" value="ECO:0007669"/>
    <property type="project" value="UniProtKB-KW"/>
</dbReference>
<evidence type="ECO:0000256" key="3">
    <source>
        <dbReference type="ARBA" id="ARBA00022723"/>
    </source>
</evidence>
<dbReference type="Bgee" id="ENSMMUG00000015871">
    <property type="expression patterns" value="Expressed in adipose tissue and 20 other cell types or tissues"/>
</dbReference>
<reference evidence="11" key="3">
    <citation type="submission" date="2025-08" db="UniProtKB">
        <authorList>
            <consortium name="Ensembl"/>
        </authorList>
    </citation>
    <scope>IDENTIFICATION</scope>
    <source>
        <strain evidence="11">17573</strain>
    </source>
</reference>
<feature type="compositionally biased region" description="Low complexity" evidence="9">
    <location>
        <begin position="1581"/>
        <end position="1590"/>
    </location>
</feature>
<dbReference type="InterPro" id="IPR000306">
    <property type="entry name" value="Znf_FYVE"/>
</dbReference>
<feature type="region of interest" description="Disordered" evidence="9">
    <location>
        <begin position="1697"/>
        <end position="1716"/>
    </location>
</feature>
<dbReference type="SUPFAM" id="SSF57903">
    <property type="entry name" value="FYVE/PHD zinc finger"/>
    <property type="match status" value="1"/>
</dbReference>
<dbReference type="GO" id="GO:0000281">
    <property type="term" value="P:mitotic cytokinesis"/>
    <property type="evidence" value="ECO:0007669"/>
    <property type="project" value="InterPro"/>
</dbReference>
<dbReference type="Gene3D" id="3.30.40.10">
    <property type="entry name" value="Zinc/RING finger domain, C3HC4 (zinc finger)"/>
    <property type="match status" value="1"/>
</dbReference>
<evidence type="ECO:0000259" key="10">
    <source>
        <dbReference type="PROSITE" id="PS50178"/>
    </source>
</evidence>
<evidence type="ECO:0000256" key="6">
    <source>
        <dbReference type="ARBA" id="ARBA00025962"/>
    </source>
</evidence>
<organism evidence="11 12">
    <name type="scientific">Macaca mulatta</name>
    <name type="common">Rhesus macaque</name>
    <dbReference type="NCBI Taxonomy" id="9544"/>
    <lineage>
        <taxon>Eukaryota</taxon>
        <taxon>Metazoa</taxon>
        <taxon>Chordata</taxon>
        <taxon>Craniata</taxon>
        <taxon>Vertebrata</taxon>
        <taxon>Euteleostomi</taxon>
        <taxon>Mammalia</taxon>
        <taxon>Eutheria</taxon>
        <taxon>Euarchontoglires</taxon>
        <taxon>Primates</taxon>
        <taxon>Haplorrhini</taxon>
        <taxon>Catarrhini</taxon>
        <taxon>Cercopithecidae</taxon>
        <taxon>Cercopithecinae</taxon>
        <taxon>Macaca</taxon>
    </lineage>
</organism>
<protein>
    <recommendedName>
        <fullName evidence="1">Zinc finger FYVE domain-containing protein 26</fullName>
    </recommendedName>
</protein>
<gene>
    <name evidence="11 13" type="primary">ZFYVE26</name>
</gene>
<dbReference type="InterPro" id="IPR013083">
    <property type="entry name" value="Znf_RING/FYVE/PHD"/>
</dbReference>
<dbReference type="SMART" id="SM00064">
    <property type="entry name" value="FYVE"/>
    <property type="match status" value="1"/>
</dbReference>
<evidence type="ECO:0000256" key="9">
    <source>
        <dbReference type="SAM" id="MobiDB-lite"/>
    </source>
</evidence>
<feature type="domain" description="FYVE-type" evidence="10">
    <location>
        <begin position="1633"/>
        <end position="1693"/>
    </location>
</feature>
<evidence type="ECO:0000256" key="7">
    <source>
        <dbReference type="ARBA" id="ARBA00044939"/>
    </source>
</evidence>